<proteinExistence type="predicted"/>
<dbReference type="PaxDb" id="7159-AAEL002884-PA"/>
<reference evidence="1" key="1">
    <citation type="submission" date="2005-10" db="EMBL/GenBank/DDBJ databases">
        <authorList>
            <person name="Loftus B.J."/>
            <person name="Nene V.M."/>
            <person name="Hannick L.I."/>
            <person name="Bidwell S."/>
            <person name="Haas B."/>
            <person name="Amedeo P."/>
            <person name="Orvis J."/>
            <person name="Wortman J.R."/>
            <person name="White O.R."/>
            <person name="Salzberg S."/>
            <person name="Shumway M."/>
            <person name="Koo H."/>
            <person name="Zhao Y."/>
            <person name="Holmes M."/>
            <person name="Miller J."/>
            <person name="Schatz M."/>
            <person name="Pop M."/>
            <person name="Pai G."/>
            <person name="Utterback T."/>
            <person name="Rogers Y.-H."/>
            <person name="Kravitz S."/>
            <person name="Fraser C.M."/>
        </authorList>
    </citation>
    <scope>NUCLEOTIDE SEQUENCE</scope>
    <source>
        <strain evidence="1">Liverpool</strain>
    </source>
</reference>
<accession>Q17GS4</accession>
<reference evidence="1" key="2">
    <citation type="journal article" date="2007" name="Science">
        <title>Genome sequence of Aedes aegypti, a major arbovirus vector.</title>
        <authorList>
            <person name="Nene V."/>
            <person name="Wortman J.R."/>
            <person name="Lawson D."/>
            <person name="Haas B."/>
            <person name="Kodira C."/>
            <person name="Tu Z.J."/>
            <person name="Loftus B."/>
            <person name="Xi Z."/>
            <person name="Megy K."/>
            <person name="Grabherr M."/>
            <person name="Ren Q."/>
            <person name="Zdobnov E.M."/>
            <person name="Lobo N.F."/>
            <person name="Campbell K.S."/>
            <person name="Brown S.E."/>
            <person name="Bonaldo M.F."/>
            <person name="Zhu J."/>
            <person name="Sinkins S.P."/>
            <person name="Hogenkamp D.G."/>
            <person name="Amedeo P."/>
            <person name="Arensburger P."/>
            <person name="Atkinson P.W."/>
            <person name="Bidwell S."/>
            <person name="Biedler J."/>
            <person name="Birney E."/>
            <person name="Bruggner R.V."/>
            <person name="Costas J."/>
            <person name="Coy M.R."/>
            <person name="Crabtree J."/>
            <person name="Crawford M."/>
            <person name="Debruyn B."/>
            <person name="Decaprio D."/>
            <person name="Eiglmeier K."/>
            <person name="Eisenstadt E."/>
            <person name="El-Dorry H."/>
            <person name="Gelbart W.M."/>
            <person name="Gomes S.L."/>
            <person name="Hammond M."/>
            <person name="Hannick L.I."/>
            <person name="Hogan J.R."/>
            <person name="Holmes M.H."/>
            <person name="Jaffe D."/>
            <person name="Johnston J.S."/>
            <person name="Kennedy R.C."/>
            <person name="Koo H."/>
            <person name="Kravitz S."/>
            <person name="Kriventseva E.V."/>
            <person name="Kulp D."/>
            <person name="Labutti K."/>
            <person name="Lee E."/>
            <person name="Li S."/>
            <person name="Lovin D.D."/>
            <person name="Mao C."/>
            <person name="Mauceli E."/>
            <person name="Menck C.F."/>
            <person name="Miller J.R."/>
            <person name="Montgomery P."/>
            <person name="Mori A."/>
            <person name="Nascimento A.L."/>
            <person name="Naveira H.F."/>
            <person name="Nusbaum C."/>
            <person name="O'leary S."/>
            <person name="Orvis J."/>
            <person name="Pertea M."/>
            <person name="Quesneville H."/>
            <person name="Reidenbach K.R."/>
            <person name="Rogers Y.H."/>
            <person name="Roth C.W."/>
            <person name="Schneider J.R."/>
            <person name="Schatz M."/>
            <person name="Shumway M."/>
            <person name="Stanke M."/>
            <person name="Stinson E.O."/>
            <person name="Tubio J.M."/>
            <person name="Vanzee J.P."/>
            <person name="Verjovski-Almeida S."/>
            <person name="Werner D."/>
            <person name="White O."/>
            <person name="Wyder S."/>
            <person name="Zeng Q."/>
            <person name="Zhao Q."/>
            <person name="Zhao Y."/>
            <person name="Hill C.A."/>
            <person name="Raikhel A.S."/>
            <person name="Soares M.B."/>
            <person name="Knudson D.L."/>
            <person name="Lee N.H."/>
            <person name="Galagan J."/>
            <person name="Salzberg S.L."/>
            <person name="Paulsen I.T."/>
            <person name="Dimopoulos G."/>
            <person name="Collins F.H."/>
            <person name="Birren B."/>
            <person name="Fraser-Liggett C.M."/>
            <person name="Severson D.W."/>
        </authorList>
    </citation>
    <scope>NUCLEOTIDE SEQUENCE [LARGE SCALE GENOMIC DNA]</scope>
    <source>
        <strain evidence="1">Liverpool</strain>
    </source>
</reference>
<dbReference type="AlphaFoldDB" id="Q17GS4"/>
<dbReference type="Proteomes" id="UP000682892">
    <property type="component" value="Chromosome 1"/>
</dbReference>
<dbReference type="STRING" id="7159.Q17GS4"/>
<dbReference type="eggNOG" id="KOG3894">
    <property type="taxonomic scope" value="Eukaryota"/>
</dbReference>
<dbReference type="HOGENOM" id="CLU_1604088_0_0_1"/>
<reference evidence="1" key="3">
    <citation type="submission" date="2012-09" db="EMBL/GenBank/DDBJ databases">
        <authorList>
            <consortium name="VectorBase"/>
        </authorList>
    </citation>
    <scope>NUCLEOTIDE SEQUENCE</scope>
    <source>
        <strain evidence="1">Liverpool</strain>
    </source>
</reference>
<sequence>MDVGFWKNIGGVVIYCNEVTSEERDIIDRESENIIRMWTEMLNDFKVECRRAKRSQQMAEFMDLVLEALSSYMNAVHHIANEQRQFRIQRKLETYKFLKFNSDKKSLSSAVPPKLQADPLMMNGLQRQDHKGTESDIKRQTTTMNWTILRSAWKLSGPGGFCRTKT</sequence>
<evidence type="ECO:0000313" key="2">
    <source>
        <dbReference type="Proteomes" id="UP000682892"/>
    </source>
</evidence>
<gene>
    <name evidence="1" type="ORF">AaeL_AAEL002884</name>
</gene>
<name>Q17GS4_AEDAE</name>
<dbReference type="VEuPathDB" id="VectorBase:AAEL004426"/>
<dbReference type="EMBL" id="CH477256">
    <property type="protein sequence ID" value="EAT45863.1"/>
    <property type="molecule type" value="Genomic_DNA"/>
</dbReference>
<dbReference type="PhylomeDB" id="Q17GS4"/>
<organism evidence="1 2">
    <name type="scientific">Aedes aegypti</name>
    <name type="common">Yellowfever mosquito</name>
    <name type="synonym">Culex aegypti</name>
    <dbReference type="NCBI Taxonomy" id="7159"/>
    <lineage>
        <taxon>Eukaryota</taxon>
        <taxon>Metazoa</taxon>
        <taxon>Ecdysozoa</taxon>
        <taxon>Arthropoda</taxon>
        <taxon>Hexapoda</taxon>
        <taxon>Insecta</taxon>
        <taxon>Pterygota</taxon>
        <taxon>Neoptera</taxon>
        <taxon>Endopterygota</taxon>
        <taxon>Diptera</taxon>
        <taxon>Nematocera</taxon>
        <taxon>Culicoidea</taxon>
        <taxon>Culicidae</taxon>
        <taxon>Culicinae</taxon>
        <taxon>Aedini</taxon>
        <taxon>Aedes</taxon>
        <taxon>Stegomyia</taxon>
    </lineage>
</organism>
<evidence type="ECO:0000313" key="1">
    <source>
        <dbReference type="EMBL" id="EAT45863.1"/>
    </source>
</evidence>
<protein>
    <submittedName>
        <fullName evidence="1">AAEL002884-PA</fullName>
    </submittedName>
</protein>